<dbReference type="Proteomes" id="UP000287651">
    <property type="component" value="Unassembled WGS sequence"/>
</dbReference>
<feature type="region of interest" description="Disordered" evidence="1">
    <location>
        <begin position="1"/>
        <end position="24"/>
    </location>
</feature>
<evidence type="ECO:0000313" key="3">
    <source>
        <dbReference type="Proteomes" id="UP000287651"/>
    </source>
</evidence>
<gene>
    <name evidence="2" type="ORF">B296_00000354</name>
</gene>
<comment type="caution">
    <text evidence="2">The sequence shown here is derived from an EMBL/GenBank/DDBJ whole genome shotgun (WGS) entry which is preliminary data.</text>
</comment>
<proteinExistence type="predicted"/>
<protein>
    <submittedName>
        <fullName evidence="2">Uncharacterized protein</fullName>
    </submittedName>
</protein>
<reference evidence="2 3" key="1">
    <citation type="journal article" date="2014" name="Agronomy (Basel)">
        <title>A Draft Genome Sequence for Ensete ventricosum, the Drought-Tolerant Tree Against Hunger.</title>
        <authorList>
            <person name="Harrison J."/>
            <person name="Moore K.A."/>
            <person name="Paszkiewicz K."/>
            <person name="Jones T."/>
            <person name="Grant M."/>
            <person name="Ambacheew D."/>
            <person name="Muzemil S."/>
            <person name="Studholme D.J."/>
        </authorList>
    </citation>
    <scope>NUCLEOTIDE SEQUENCE [LARGE SCALE GENOMIC DNA]</scope>
</reference>
<feature type="compositionally biased region" description="Low complexity" evidence="1">
    <location>
        <begin position="9"/>
        <end position="20"/>
    </location>
</feature>
<evidence type="ECO:0000313" key="2">
    <source>
        <dbReference type="EMBL" id="RRT82763.1"/>
    </source>
</evidence>
<sequence length="78" mass="7954">MISATAIMSASEKATSSSSALPPPYRLSSSDAKMGFAERAVSAAGAALVSSIIVNPLDVAKVIYAHVTMKDLLAVDLS</sequence>
<dbReference type="EMBL" id="AMZH03000633">
    <property type="protein sequence ID" value="RRT82763.1"/>
    <property type="molecule type" value="Genomic_DNA"/>
</dbReference>
<name>A0A427B2R1_ENSVE</name>
<organism evidence="2 3">
    <name type="scientific">Ensete ventricosum</name>
    <name type="common">Abyssinian banana</name>
    <name type="synonym">Musa ensete</name>
    <dbReference type="NCBI Taxonomy" id="4639"/>
    <lineage>
        <taxon>Eukaryota</taxon>
        <taxon>Viridiplantae</taxon>
        <taxon>Streptophyta</taxon>
        <taxon>Embryophyta</taxon>
        <taxon>Tracheophyta</taxon>
        <taxon>Spermatophyta</taxon>
        <taxon>Magnoliopsida</taxon>
        <taxon>Liliopsida</taxon>
        <taxon>Zingiberales</taxon>
        <taxon>Musaceae</taxon>
        <taxon>Ensete</taxon>
    </lineage>
</organism>
<dbReference type="AlphaFoldDB" id="A0A427B2R1"/>
<accession>A0A427B2R1</accession>
<evidence type="ECO:0000256" key="1">
    <source>
        <dbReference type="SAM" id="MobiDB-lite"/>
    </source>
</evidence>